<sequence>MTTKPVTARDRLLEVIRILQEYTDDKTMLTIHDIHSFFPEHVKVGIGAVRDDIQSLENSIAFPVVAVQQKNGLPKRYYYDGQLFEIHELRLLMDAISAAKFIPRRDTNQLLMKIRKLTSRSLAKQLTNELVVAEQSTQGAVEIISTVQLLHEAIHDKRIVAFQYGRYETNLQFVVSHEGNDYFVKPLGLVWNNDRYYLVAHFMQEDEIRQYRVDRMRNVRILDEQFVTDPYFDLHVYTSKMIHMFGGDMISLEAKFHEKLINVVIDRFGLDANIVDQQDGTFLLKAQVAMSEGPVRWLFRWGGDVKVLHPTQLVERMKQESEKMYEQYR</sequence>
<feature type="domain" description="WYL" evidence="1">
    <location>
        <begin position="146"/>
        <end position="221"/>
    </location>
</feature>
<evidence type="ECO:0000313" key="3">
    <source>
        <dbReference type="EMBL" id="VDC28210.1"/>
    </source>
</evidence>
<organism evidence="3 4">
    <name type="scientific">Filibacter tadaridae</name>
    <dbReference type="NCBI Taxonomy" id="2483811"/>
    <lineage>
        <taxon>Bacteria</taxon>
        <taxon>Bacillati</taxon>
        <taxon>Bacillota</taxon>
        <taxon>Bacilli</taxon>
        <taxon>Bacillales</taxon>
        <taxon>Caryophanaceae</taxon>
        <taxon>Filibacter</taxon>
    </lineage>
</organism>
<protein>
    <submittedName>
        <fullName evidence="3">Uncharacterized protein</fullName>
    </submittedName>
</protein>
<keyword evidence="4" id="KW-1185">Reference proteome</keyword>
<dbReference type="AlphaFoldDB" id="A0A3P5X2M3"/>
<dbReference type="EMBL" id="UXAV01000041">
    <property type="protein sequence ID" value="VDC28210.1"/>
    <property type="molecule type" value="Genomic_DNA"/>
</dbReference>
<accession>A0A3P5X2M3</accession>
<dbReference type="Proteomes" id="UP000270468">
    <property type="component" value="Unassembled WGS sequence"/>
</dbReference>
<dbReference type="InterPro" id="IPR057727">
    <property type="entry name" value="WCX_dom"/>
</dbReference>
<dbReference type="PANTHER" id="PTHR34580:SF1">
    <property type="entry name" value="PROTEIN PAFC"/>
    <property type="match status" value="1"/>
</dbReference>
<dbReference type="PROSITE" id="PS52050">
    <property type="entry name" value="WYL"/>
    <property type="match status" value="1"/>
</dbReference>
<reference evidence="3 4" key="1">
    <citation type="submission" date="2018-11" db="EMBL/GenBank/DDBJ databases">
        <authorList>
            <person name="Criscuolo A."/>
        </authorList>
    </citation>
    <scope>NUCLEOTIDE SEQUENCE [LARGE SCALE GENOMIC DNA]</scope>
    <source>
        <strain evidence="3">ATB-66</strain>
    </source>
</reference>
<dbReference type="PANTHER" id="PTHR34580">
    <property type="match status" value="1"/>
</dbReference>
<proteinExistence type="predicted"/>
<dbReference type="Pfam" id="PF13280">
    <property type="entry name" value="WYL"/>
    <property type="match status" value="1"/>
</dbReference>
<gene>
    <name evidence="3" type="ORF">FILTAD_01825</name>
</gene>
<evidence type="ECO:0000313" key="4">
    <source>
        <dbReference type="Proteomes" id="UP000270468"/>
    </source>
</evidence>
<dbReference type="Pfam" id="PF25583">
    <property type="entry name" value="WCX"/>
    <property type="match status" value="1"/>
</dbReference>
<evidence type="ECO:0000259" key="1">
    <source>
        <dbReference type="Pfam" id="PF13280"/>
    </source>
</evidence>
<feature type="domain" description="WCX" evidence="2">
    <location>
        <begin position="252"/>
        <end position="324"/>
    </location>
</feature>
<dbReference type="OrthoDB" id="9772503at2"/>
<name>A0A3P5X2M3_9BACL</name>
<dbReference type="RefSeq" id="WP_160117591.1">
    <property type="nucleotide sequence ID" value="NZ_CBCRXF010000005.1"/>
</dbReference>
<dbReference type="InterPro" id="IPR026881">
    <property type="entry name" value="WYL_dom"/>
</dbReference>
<evidence type="ECO:0000259" key="2">
    <source>
        <dbReference type="Pfam" id="PF25583"/>
    </source>
</evidence>
<dbReference type="InterPro" id="IPR051534">
    <property type="entry name" value="CBASS_pafABC_assoc_protein"/>
</dbReference>